<evidence type="ECO:0000313" key="1">
    <source>
        <dbReference type="EMBL" id="GIE97186.1"/>
    </source>
</evidence>
<name>A0A919JXS3_9ACTN</name>
<accession>A0A919JXS3</accession>
<organism evidence="1 2">
    <name type="scientific">Paractinoplanes rishiriensis</name>
    <dbReference type="NCBI Taxonomy" id="1050105"/>
    <lineage>
        <taxon>Bacteria</taxon>
        <taxon>Bacillati</taxon>
        <taxon>Actinomycetota</taxon>
        <taxon>Actinomycetes</taxon>
        <taxon>Micromonosporales</taxon>
        <taxon>Micromonosporaceae</taxon>
        <taxon>Paractinoplanes</taxon>
    </lineage>
</organism>
<comment type="caution">
    <text evidence="1">The sequence shown here is derived from an EMBL/GenBank/DDBJ whole genome shotgun (WGS) entry which is preliminary data.</text>
</comment>
<dbReference type="EMBL" id="BOMV01000055">
    <property type="protein sequence ID" value="GIE97186.1"/>
    <property type="molecule type" value="Genomic_DNA"/>
</dbReference>
<reference evidence="1" key="1">
    <citation type="submission" date="2021-01" db="EMBL/GenBank/DDBJ databases">
        <title>Whole genome shotgun sequence of Actinoplanes rishiriensis NBRC 108556.</title>
        <authorList>
            <person name="Komaki H."/>
            <person name="Tamura T."/>
        </authorList>
    </citation>
    <scope>NUCLEOTIDE SEQUENCE</scope>
    <source>
        <strain evidence="1">NBRC 108556</strain>
    </source>
</reference>
<gene>
    <name evidence="1" type="ORF">Ari01nite_46510</name>
</gene>
<sequence>MPIAFRGLRPTGRDRAGAAVRRLVTAASATVVRRLVIAASTTVVRRLVIAASATAARWEHWAAAAAVMAQAAVRARYLALCANLADCYVGVRGAPGVGMG</sequence>
<keyword evidence="2" id="KW-1185">Reference proteome</keyword>
<evidence type="ECO:0000313" key="2">
    <source>
        <dbReference type="Proteomes" id="UP000636960"/>
    </source>
</evidence>
<dbReference type="AlphaFoldDB" id="A0A919JXS3"/>
<protein>
    <submittedName>
        <fullName evidence="1">Uncharacterized protein</fullName>
    </submittedName>
</protein>
<dbReference type="Proteomes" id="UP000636960">
    <property type="component" value="Unassembled WGS sequence"/>
</dbReference>
<proteinExistence type="predicted"/>